<dbReference type="EMBL" id="JARBDR010000141">
    <property type="protein sequence ID" value="KAJ8319934.1"/>
    <property type="molecule type" value="Genomic_DNA"/>
</dbReference>
<keyword evidence="8" id="KW-1185">Reference proteome</keyword>
<dbReference type="Gene3D" id="3.30.560.10">
    <property type="entry name" value="Glucose Oxidase, domain 3"/>
    <property type="match status" value="1"/>
</dbReference>
<dbReference type="PROSITE" id="PS00624">
    <property type="entry name" value="GMC_OXRED_2"/>
    <property type="match status" value="1"/>
</dbReference>
<evidence type="ECO:0000256" key="5">
    <source>
        <dbReference type="SAM" id="SignalP"/>
    </source>
</evidence>
<keyword evidence="3" id="KW-0285">Flavoprotein</keyword>
<feature type="domain" description="Glucose-methanol-choline oxidoreductase N-terminal" evidence="6">
    <location>
        <begin position="305"/>
        <end position="319"/>
    </location>
</feature>
<dbReference type="Pfam" id="PF00732">
    <property type="entry name" value="GMC_oxred_N"/>
    <property type="match status" value="1"/>
</dbReference>
<dbReference type="PANTHER" id="PTHR11552:SF147">
    <property type="entry name" value="CHOLINE DEHYDROGENASE, MITOCHONDRIAL"/>
    <property type="match status" value="1"/>
</dbReference>
<evidence type="ECO:0000256" key="4">
    <source>
        <dbReference type="ARBA" id="ARBA00022827"/>
    </source>
</evidence>
<evidence type="ECO:0000256" key="2">
    <source>
        <dbReference type="ARBA" id="ARBA00010790"/>
    </source>
</evidence>
<gene>
    <name evidence="7" type="ORF">KUTeg_001521</name>
</gene>
<feature type="chain" id="PRO_5046458227" description="Glucose-methanol-choline oxidoreductase N-terminal domain-containing protein" evidence="5">
    <location>
        <begin position="31"/>
        <end position="610"/>
    </location>
</feature>
<dbReference type="Pfam" id="PF05199">
    <property type="entry name" value="GMC_oxred_C"/>
    <property type="match status" value="1"/>
</dbReference>
<dbReference type="InterPro" id="IPR000172">
    <property type="entry name" value="GMC_OxRdtase_N"/>
</dbReference>
<dbReference type="PANTHER" id="PTHR11552">
    <property type="entry name" value="GLUCOSE-METHANOL-CHOLINE GMC OXIDOREDUCTASE"/>
    <property type="match status" value="1"/>
</dbReference>
<accession>A0ABQ9FRP5</accession>
<dbReference type="InterPro" id="IPR036188">
    <property type="entry name" value="FAD/NAD-bd_sf"/>
</dbReference>
<comment type="caution">
    <text evidence="7">The sequence shown here is derived from an EMBL/GenBank/DDBJ whole genome shotgun (WGS) entry which is preliminary data.</text>
</comment>
<dbReference type="SUPFAM" id="SSF51905">
    <property type="entry name" value="FAD/NAD(P)-binding domain"/>
    <property type="match status" value="1"/>
</dbReference>
<comment type="cofactor">
    <cofactor evidence="1">
        <name>FAD</name>
        <dbReference type="ChEBI" id="CHEBI:57692"/>
    </cofactor>
</comment>
<sequence>MCVSLKMERLIMFKTLFIFWFVLVHDTVEESTTDCRSDVPRQCDYIIVGAGSAGCVLAARLSEDHDVTVCLFERGGSDTDTNISKRIEVPRFTASLSHSEITWRIPTVPQKHAMFSDKKHITHLTGGVVLGGSSSHNGMIYVRGCKEDYDNWESLGAKGWSFNDVLPYFMKSEDNRIPENNNSAYHSTCGPVTITRSKSVKTSELYDLLKKGAAELGIPEVDCNQPMPLGICVTPVNIESGKRESSSRAFLRPAMGRSNLYVFTYALVEKVVVSRASKRALGIKVRLNGKSRYIRARQEVIVSAGTVNSPQILLLSGIGPYKHLRDMKIKPIIDSPVGETYFDHVAMRFEVQLNITTRHQRDVLNPETVAQYLFANEGLYADISTNLLWYLNTQQTTHTWPEFQITFPDGRLPNLGDDLTEASFRTSFSNQTFSNEVGDGTSVVMVLLHAKSKGNVKLRNLDPADYPAVDPKYLSHPADISQFIKGIRRLQKLVNTSTFLGADAKILNSVEECSNFTKDSDMFWECALRYKVMNWGHSVGTCKMGSISDPTSVVDHQLRVKGIKGLRVVDASVMPHNPSGNTNAPAIMIAEKASDMIKYSRKNCKLYMYD</sequence>
<evidence type="ECO:0000256" key="1">
    <source>
        <dbReference type="ARBA" id="ARBA00001974"/>
    </source>
</evidence>
<organism evidence="7 8">
    <name type="scientific">Tegillarca granosa</name>
    <name type="common">Malaysian cockle</name>
    <name type="synonym">Anadara granosa</name>
    <dbReference type="NCBI Taxonomy" id="220873"/>
    <lineage>
        <taxon>Eukaryota</taxon>
        <taxon>Metazoa</taxon>
        <taxon>Spiralia</taxon>
        <taxon>Lophotrochozoa</taxon>
        <taxon>Mollusca</taxon>
        <taxon>Bivalvia</taxon>
        <taxon>Autobranchia</taxon>
        <taxon>Pteriomorphia</taxon>
        <taxon>Arcoida</taxon>
        <taxon>Arcoidea</taxon>
        <taxon>Arcidae</taxon>
        <taxon>Tegillarca</taxon>
    </lineage>
</organism>
<comment type="similarity">
    <text evidence="2">Belongs to the GMC oxidoreductase family.</text>
</comment>
<evidence type="ECO:0000259" key="6">
    <source>
        <dbReference type="PROSITE" id="PS00624"/>
    </source>
</evidence>
<protein>
    <recommendedName>
        <fullName evidence="6">Glucose-methanol-choline oxidoreductase N-terminal domain-containing protein</fullName>
    </recommendedName>
</protein>
<dbReference type="PIRSF" id="PIRSF000137">
    <property type="entry name" value="Alcohol_oxidase"/>
    <property type="match status" value="1"/>
</dbReference>
<keyword evidence="4" id="KW-0274">FAD</keyword>
<keyword evidence="5" id="KW-0732">Signal</keyword>
<dbReference type="InterPro" id="IPR012132">
    <property type="entry name" value="GMC_OxRdtase"/>
</dbReference>
<dbReference type="Proteomes" id="UP001217089">
    <property type="component" value="Unassembled WGS sequence"/>
</dbReference>
<dbReference type="InterPro" id="IPR007867">
    <property type="entry name" value="GMC_OxRtase_C"/>
</dbReference>
<evidence type="ECO:0000313" key="8">
    <source>
        <dbReference type="Proteomes" id="UP001217089"/>
    </source>
</evidence>
<feature type="signal peptide" evidence="5">
    <location>
        <begin position="1"/>
        <end position="30"/>
    </location>
</feature>
<evidence type="ECO:0000256" key="3">
    <source>
        <dbReference type="ARBA" id="ARBA00022630"/>
    </source>
</evidence>
<dbReference type="Gene3D" id="3.50.50.60">
    <property type="entry name" value="FAD/NAD(P)-binding domain"/>
    <property type="match status" value="1"/>
</dbReference>
<proteinExistence type="inferred from homology"/>
<reference evidence="7 8" key="1">
    <citation type="submission" date="2022-12" db="EMBL/GenBank/DDBJ databases">
        <title>Chromosome-level genome of Tegillarca granosa.</title>
        <authorList>
            <person name="Kim J."/>
        </authorList>
    </citation>
    <scope>NUCLEOTIDE SEQUENCE [LARGE SCALE GENOMIC DNA]</scope>
    <source>
        <strain evidence="7">Teg-2019</strain>
        <tissue evidence="7">Adductor muscle</tissue>
    </source>
</reference>
<name>A0ABQ9FRP5_TEGGR</name>
<evidence type="ECO:0000313" key="7">
    <source>
        <dbReference type="EMBL" id="KAJ8319934.1"/>
    </source>
</evidence>
<dbReference type="SUPFAM" id="SSF54373">
    <property type="entry name" value="FAD-linked reductases, C-terminal domain"/>
    <property type="match status" value="1"/>
</dbReference>